<dbReference type="Pfam" id="PF00578">
    <property type="entry name" value="AhpC-TSA"/>
    <property type="match status" value="1"/>
</dbReference>
<dbReference type="CDD" id="cd02966">
    <property type="entry name" value="TlpA_like_family"/>
    <property type="match status" value="1"/>
</dbReference>
<dbReference type="PANTHER" id="PTHR42852">
    <property type="entry name" value="THIOL:DISULFIDE INTERCHANGE PROTEIN DSBE"/>
    <property type="match status" value="1"/>
</dbReference>
<dbReference type="InterPro" id="IPR050553">
    <property type="entry name" value="Thioredoxin_ResA/DsbE_sf"/>
</dbReference>
<proteinExistence type="predicted"/>
<dbReference type="PROSITE" id="PS51352">
    <property type="entry name" value="THIOREDOXIN_2"/>
    <property type="match status" value="1"/>
</dbReference>
<dbReference type="Gene3D" id="3.40.30.10">
    <property type="entry name" value="Glutaredoxin"/>
    <property type="match status" value="1"/>
</dbReference>
<dbReference type="PROSITE" id="PS51257">
    <property type="entry name" value="PROKAR_LIPOPROTEIN"/>
    <property type="match status" value="1"/>
</dbReference>
<dbReference type="Proteomes" id="UP000277094">
    <property type="component" value="Unassembled WGS sequence"/>
</dbReference>
<dbReference type="InterPro" id="IPR036249">
    <property type="entry name" value="Thioredoxin-like_sf"/>
</dbReference>
<keyword evidence="4" id="KW-1185">Reference proteome</keyword>
<keyword evidence="1" id="KW-0732">Signal</keyword>
<feature type="signal peptide" evidence="1">
    <location>
        <begin position="1"/>
        <end position="28"/>
    </location>
</feature>
<dbReference type="InterPro" id="IPR017937">
    <property type="entry name" value="Thioredoxin_CS"/>
</dbReference>
<dbReference type="GO" id="GO:0016209">
    <property type="term" value="F:antioxidant activity"/>
    <property type="evidence" value="ECO:0007669"/>
    <property type="project" value="InterPro"/>
</dbReference>
<dbReference type="EMBL" id="RJSG01000002">
    <property type="protein sequence ID" value="RNL78893.1"/>
    <property type="molecule type" value="Genomic_DNA"/>
</dbReference>
<accession>A0A3N0DU21</accession>
<dbReference type="PROSITE" id="PS00194">
    <property type="entry name" value="THIOREDOXIN_1"/>
    <property type="match status" value="1"/>
</dbReference>
<dbReference type="GO" id="GO:0016491">
    <property type="term" value="F:oxidoreductase activity"/>
    <property type="evidence" value="ECO:0007669"/>
    <property type="project" value="InterPro"/>
</dbReference>
<dbReference type="SUPFAM" id="SSF52833">
    <property type="entry name" value="Thioredoxin-like"/>
    <property type="match status" value="1"/>
</dbReference>
<evidence type="ECO:0000313" key="4">
    <source>
        <dbReference type="Proteomes" id="UP000277094"/>
    </source>
</evidence>
<dbReference type="InterPro" id="IPR000866">
    <property type="entry name" value="AhpC/TSA"/>
</dbReference>
<protein>
    <submittedName>
        <fullName evidence="3">TlpA family protein disulfide reductase</fullName>
    </submittedName>
</protein>
<reference evidence="3 4" key="1">
    <citation type="submission" date="2018-11" db="EMBL/GenBank/DDBJ databases">
        <authorList>
            <person name="Li F."/>
        </authorList>
    </citation>
    <scope>NUCLEOTIDE SEQUENCE [LARGE SCALE GENOMIC DNA]</scope>
    <source>
        <strain evidence="3 4">KIS18-7</strain>
    </source>
</reference>
<dbReference type="OrthoDB" id="9796554at2"/>
<feature type="chain" id="PRO_5039253327" evidence="1">
    <location>
        <begin position="29"/>
        <end position="184"/>
    </location>
</feature>
<dbReference type="PANTHER" id="PTHR42852:SF13">
    <property type="entry name" value="PROTEIN DIPZ"/>
    <property type="match status" value="1"/>
</dbReference>
<evidence type="ECO:0000313" key="3">
    <source>
        <dbReference type="EMBL" id="RNL78893.1"/>
    </source>
</evidence>
<dbReference type="InterPro" id="IPR013766">
    <property type="entry name" value="Thioredoxin_domain"/>
</dbReference>
<gene>
    <name evidence="3" type="ORF">EFL95_07500</name>
</gene>
<name>A0A3N0DU21_9ACTN</name>
<sequence length="184" mass="20086">MVARRASVRLRALMPVLLIALGSGCSLGGVSQASDDHVLRTGWSATDVAVPKAAARMKRIGSAGPLQIRTDRPIVINFWSSTCGPCRKEMPMLERLSHDGVQVVGVSRDNLLKYARKEIRDRKVTFPNYSDASGDVMFGLSKVLYPNGIPTTIVVSGGRVRWVHIGAFASYSELHRSVLNRLTP</sequence>
<evidence type="ECO:0000256" key="1">
    <source>
        <dbReference type="SAM" id="SignalP"/>
    </source>
</evidence>
<evidence type="ECO:0000259" key="2">
    <source>
        <dbReference type="PROSITE" id="PS51352"/>
    </source>
</evidence>
<dbReference type="AlphaFoldDB" id="A0A3N0DU21"/>
<comment type="caution">
    <text evidence="3">The sequence shown here is derived from an EMBL/GenBank/DDBJ whole genome shotgun (WGS) entry which is preliminary data.</text>
</comment>
<feature type="domain" description="Thioredoxin" evidence="2">
    <location>
        <begin position="39"/>
        <end position="184"/>
    </location>
</feature>
<organism evidence="3 4">
    <name type="scientific">Nocardioides marmorisolisilvae</name>
    <dbReference type="NCBI Taxonomy" id="1542737"/>
    <lineage>
        <taxon>Bacteria</taxon>
        <taxon>Bacillati</taxon>
        <taxon>Actinomycetota</taxon>
        <taxon>Actinomycetes</taxon>
        <taxon>Propionibacteriales</taxon>
        <taxon>Nocardioidaceae</taxon>
        <taxon>Nocardioides</taxon>
    </lineage>
</organism>